<dbReference type="AlphaFoldDB" id="A0A7S9QD08"/>
<gene>
    <name evidence="1" type="ORF">I0K15_01520</name>
</gene>
<reference evidence="1 2" key="1">
    <citation type="submission" date="2020-11" db="EMBL/GenBank/DDBJ databases">
        <title>Description of Pontivivens ytuae sp. nov. isolated from deep sea sediment of Mariana Trench.</title>
        <authorList>
            <person name="Wang Z."/>
            <person name="Sun Q.-L."/>
            <person name="Xu X.-D."/>
            <person name="Tang Y.-Z."/>
            <person name="Zhang J."/>
        </authorList>
    </citation>
    <scope>NUCLEOTIDE SEQUENCE [LARGE SCALE GENOMIC DNA]</scope>
    <source>
        <strain evidence="1 2">MT2928</strain>
    </source>
</reference>
<evidence type="ECO:0000313" key="2">
    <source>
        <dbReference type="Proteomes" id="UP000594800"/>
    </source>
</evidence>
<dbReference type="KEGG" id="poz:I0K15_01520"/>
<accession>A0A7S9QD08</accession>
<keyword evidence="2" id="KW-1185">Reference proteome</keyword>
<proteinExistence type="predicted"/>
<protein>
    <submittedName>
        <fullName evidence="1">Uncharacterized protein</fullName>
    </submittedName>
</protein>
<organism evidence="1 2">
    <name type="scientific">Pontivivens ytuae</name>
    <dbReference type="NCBI Taxonomy" id="2789856"/>
    <lineage>
        <taxon>Bacteria</taxon>
        <taxon>Pseudomonadati</taxon>
        <taxon>Pseudomonadota</taxon>
        <taxon>Alphaproteobacteria</taxon>
        <taxon>Rhodobacterales</taxon>
        <taxon>Paracoccaceae</taxon>
        <taxon>Pontivivens</taxon>
    </lineage>
</organism>
<dbReference type="RefSeq" id="WP_196103697.1">
    <property type="nucleotide sequence ID" value="NZ_CP064942.1"/>
</dbReference>
<name>A0A7S9QD08_9RHOB</name>
<sequence length="130" mass="14974">MRKLERVSEVTQAFEAQTIDNTMFHHAEHVQVAYDLLRKYDFIDAAAFYAKGIRELATKAGSPQKFNLTITYAFMSLIAERLATKAHRDFKAFVSENPDLMSKNVLARWYADDRLHSENARSMFLLPEAV</sequence>
<dbReference type="Proteomes" id="UP000594800">
    <property type="component" value="Chromosome"/>
</dbReference>
<evidence type="ECO:0000313" key="1">
    <source>
        <dbReference type="EMBL" id="QPH54488.1"/>
    </source>
</evidence>
<dbReference type="EMBL" id="CP064942">
    <property type="protein sequence ID" value="QPH54488.1"/>
    <property type="molecule type" value="Genomic_DNA"/>
</dbReference>